<feature type="transmembrane region" description="Helical" evidence="5">
    <location>
        <begin position="232"/>
        <end position="258"/>
    </location>
</feature>
<dbReference type="EMBL" id="LRPM01000105">
    <property type="protein sequence ID" value="KWZ75788.1"/>
    <property type="molecule type" value="Genomic_DNA"/>
</dbReference>
<dbReference type="PATRIC" id="fig|33036.3.peg.1931"/>
<dbReference type="Proteomes" id="UP000070383">
    <property type="component" value="Unassembled WGS sequence"/>
</dbReference>
<gene>
    <name evidence="8" type="ORF">HMPREF3200_01954</name>
</gene>
<dbReference type="OrthoDB" id="9810303at2"/>
<evidence type="ECO:0000313" key="9">
    <source>
        <dbReference type="Proteomes" id="UP000070383"/>
    </source>
</evidence>
<feature type="domain" description="Glycosyltransferase 2-like" evidence="6">
    <location>
        <begin position="6"/>
        <end position="152"/>
    </location>
</feature>
<dbReference type="Pfam" id="PF00535">
    <property type="entry name" value="Glycos_transf_2"/>
    <property type="match status" value="1"/>
</dbReference>
<evidence type="ECO:0000259" key="7">
    <source>
        <dbReference type="Pfam" id="PF04138"/>
    </source>
</evidence>
<name>A0A133K890_9FIRM</name>
<dbReference type="RefSeq" id="WP_060929963.1">
    <property type="nucleotide sequence ID" value="NZ_KQ955312.1"/>
</dbReference>
<feature type="transmembrane region" description="Helical" evidence="5">
    <location>
        <begin position="264"/>
        <end position="283"/>
    </location>
</feature>
<evidence type="ECO:0000256" key="1">
    <source>
        <dbReference type="ARBA" id="ARBA00004141"/>
    </source>
</evidence>
<protein>
    <submittedName>
        <fullName evidence="8">Glycosyltransferase, group 2 family protein</fullName>
    </submittedName>
</protein>
<dbReference type="GO" id="GO:0006487">
    <property type="term" value="P:protein N-linked glycosylation"/>
    <property type="evidence" value="ECO:0007669"/>
    <property type="project" value="TreeGrafter"/>
</dbReference>
<keyword evidence="8" id="KW-0808">Transferase</keyword>
<evidence type="ECO:0000256" key="5">
    <source>
        <dbReference type="SAM" id="Phobius"/>
    </source>
</evidence>
<dbReference type="PANTHER" id="PTHR10859">
    <property type="entry name" value="GLYCOSYL TRANSFERASE"/>
    <property type="match status" value="1"/>
</dbReference>
<dbReference type="InterPro" id="IPR001173">
    <property type="entry name" value="Glyco_trans_2-like"/>
</dbReference>
<keyword evidence="2 5" id="KW-0812">Transmembrane</keyword>
<organism evidence="8 9">
    <name type="scientific">Anaerococcus tetradius</name>
    <dbReference type="NCBI Taxonomy" id="33036"/>
    <lineage>
        <taxon>Bacteria</taxon>
        <taxon>Bacillati</taxon>
        <taxon>Bacillota</taxon>
        <taxon>Tissierellia</taxon>
        <taxon>Tissierellales</taxon>
        <taxon>Peptoniphilaceae</taxon>
        <taxon>Anaerococcus</taxon>
    </lineage>
</organism>
<dbReference type="AlphaFoldDB" id="A0A133K890"/>
<evidence type="ECO:0000256" key="3">
    <source>
        <dbReference type="ARBA" id="ARBA00022989"/>
    </source>
</evidence>
<dbReference type="SUPFAM" id="SSF53448">
    <property type="entry name" value="Nucleotide-diphospho-sugar transferases"/>
    <property type="match status" value="1"/>
</dbReference>
<sequence>MDEFIILIPALNPPKDLLSSYIDELKEKGFRRILLVNDGSRAEYDEYFKKFKKDGVDVFSHYKNFGKGRALKNAFNYILNTYDDFSYVITADSDGQHRAEDVFKIAKIAQEKEVAMYLGSRDFNKDNVPFKSSFGNKTTSLVYKLMFYDKINDTQTGLRAIPKSYLADFLDLPGERFEYEINMLINSSQTKKKMIEIPIETVYFDNNSETHFHPIRDSFKIYRVMLGTFFKFILASLSSFAVDIGAFTILTRALAGVLLNSSKIIWASTGLARIISGIFNYNINKNLVFADNKKDKSKFIKYATLWLCQLVLSAFFVDMIFERVNMNASLIKLIVDTIIFLLSFTIQNKFIFKVSEK</sequence>
<dbReference type="InterPro" id="IPR007267">
    <property type="entry name" value="GtrA_DPMS_TM"/>
</dbReference>
<dbReference type="GO" id="GO:0000271">
    <property type="term" value="P:polysaccharide biosynthetic process"/>
    <property type="evidence" value="ECO:0007669"/>
    <property type="project" value="InterPro"/>
</dbReference>
<keyword evidence="4 5" id="KW-0472">Membrane</keyword>
<evidence type="ECO:0000256" key="4">
    <source>
        <dbReference type="ARBA" id="ARBA00023136"/>
    </source>
</evidence>
<evidence type="ECO:0000256" key="2">
    <source>
        <dbReference type="ARBA" id="ARBA00022692"/>
    </source>
</evidence>
<feature type="transmembrane region" description="Helical" evidence="5">
    <location>
        <begin position="303"/>
        <end position="321"/>
    </location>
</feature>
<keyword evidence="3 5" id="KW-1133">Transmembrane helix</keyword>
<comment type="subcellular location">
    <subcellularLocation>
        <location evidence="1">Membrane</location>
        <topology evidence="1">Multi-pass membrane protein</topology>
    </subcellularLocation>
</comment>
<dbReference type="CDD" id="cd04179">
    <property type="entry name" value="DPM_DPG-synthase_like"/>
    <property type="match status" value="1"/>
</dbReference>
<comment type="caution">
    <text evidence="8">The sequence shown here is derived from an EMBL/GenBank/DDBJ whole genome shotgun (WGS) entry which is preliminary data.</text>
</comment>
<feature type="transmembrane region" description="Helical" evidence="5">
    <location>
        <begin position="333"/>
        <end position="352"/>
    </location>
</feature>
<proteinExistence type="predicted"/>
<dbReference type="STRING" id="33036.HMPREF3200_01954"/>
<evidence type="ECO:0000313" key="8">
    <source>
        <dbReference type="EMBL" id="KWZ75788.1"/>
    </source>
</evidence>
<keyword evidence="9" id="KW-1185">Reference proteome</keyword>
<accession>A0A133K890</accession>
<dbReference type="PANTHER" id="PTHR10859:SF114">
    <property type="entry name" value="DOLICHOL-PHOSPHATE MANNOSYLTRANSFERASE"/>
    <property type="match status" value="1"/>
</dbReference>
<feature type="domain" description="GtrA/DPMS transmembrane" evidence="7">
    <location>
        <begin position="231"/>
        <end position="352"/>
    </location>
</feature>
<dbReference type="GO" id="GO:0016020">
    <property type="term" value="C:membrane"/>
    <property type="evidence" value="ECO:0007669"/>
    <property type="project" value="UniProtKB-SubCell"/>
</dbReference>
<evidence type="ECO:0000259" key="6">
    <source>
        <dbReference type="Pfam" id="PF00535"/>
    </source>
</evidence>
<dbReference type="InterPro" id="IPR029044">
    <property type="entry name" value="Nucleotide-diphossugar_trans"/>
</dbReference>
<dbReference type="Pfam" id="PF04138">
    <property type="entry name" value="GtrA_DPMS_TM"/>
    <property type="match status" value="1"/>
</dbReference>
<dbReference type="Gene3D" id="3.90.550.10">
    <property type="entry name" value="Spore Coat Polysaccharide Biosynthesis Protein SpsA, Chain A"/>
    <property type="match status" value="1"/>
</dbReference>
<reference evidence="9" key="1">
    <citation type="submission" date="2016-01" db="EMBL/GenBank/DDBJ databases">
        <authorList>
            <person name="Mitreva M."/>
            <person name="Pepin K.H."/>
            <person name="Mihindukulasuriya K.A."/>
            <person name="Fulton R."/>
            <person name="Fronick C."/>
            <person name="O'Laughlin M."/>
            <person name="Miner T."/>
            <person name="Herter B."/>
            <person name="Rosa B.A."/>
            <person name="Cordes M."/>
            <person name="Tomlinson C."/>
            <person name="Wollam A."/>
            <person name="Palsikar V.B."/>
            <person name="Mardis E.R."/>
            <person name="Wilson R.K."/>
        </authorList>
    </citation>
    <scope>NUCLEOTIDE SEQUENCE [LARGE SCALE GENOMIC DNA]</scope>
    <source>
        <strain evidence="9">MJR8151</strain>
    </source>
</reference>
<dbReference type="GO" id="GO:0016740">
    <property type="term" value="F:transferase activity"/>
    <property type="evidence" value="ECO:0007669"/>
    <property type="project" value="UniProtKB-KW"/>
</dbReference>